<comment type="subcellular location">
    <subcellularLocation>
        <location evidence="1">Membrane</location>
        <topology evidence="1">Multi-pass membrane protein</topology>
    </subcellularLocation>
</comment>
<dbReference type="GO" id="GO:0016020">
    <property type="term" value="C:membrane"/>
    <property type="evidence" value="ECO:0007669"/>
    <property type="project" value="UniProtKB-SubCell"/>
</dbReference>
<evidence type="ECO:0000256" key="1">
    <source>
        <dbReference type="ARBA" id="ARBA00004141"/>
    </source>
</evidence>
<dbReference type="PROSITE" id="PS50920">
    <property type="entry name" value="SOLCAR"/>
    <property type="match status" value="3"/>
</dbReference>
<feature type="compositionally biased region" description="Gly residues" evidence="7">
    <location>
        <begin position="294"/>
        <end position="306"/>
    </location>
</feature>
<dbReference type="PANTHER" id="PTHR24089">
    <property type="entry name" value="SOLUTE CARRIER FAMILY 25"/>
    <property type="match status" value="1"/>
</dbReference>
<evidence type="ECO:0000256" key="6">
    <source>
        <dbReference type="PROSITE-ProRule" id="PRU00282"/>
    </source>
</evidence>
<dbReference type="EMBL" id="LSYV01000009">
    <property type="protein sequence ID" value="KXZ53004.1"/>
    <property type="molecule type" value="Genomic_DNA"/>
</dbReference>
<keyword evidence="2" id="KW-0813">Transport</keyword>
<keyword evidence="9" id="KW-1185">Reference proteome</keyword>
<evidence type="ECO:0000256" key="5">
    <source>
        <dbReference type="ARBA" id="ARBA00023136"/>
    </source>
</evidence>
<gene>
    <name evidence="8" type="ORF">GPECTOR_8g373</name>
</gene>
<dbReference type="OrthoDB" id="270584at2759"/>
<dbReference type="InterPro" id="IPR018108">
    <property type="entry name" value="MCP_transmembrane"/>
</dbReference>
<dbReference type="STRING" id="33097.A0A150GTA9"/>
<dbReference type="PRINTS" id="PR00926">
    <property type="entry name" value="MITOCARRIER"/>
</dbReference>
<proteinExistence type="predicted"/>
<protein>
    <submittedName>
        <fullName evidence="8">Uncharacterized protein</fullName>
    </submittedName>
</protein>
<evidence type="ECO:0000256" key="2">
    <source>
        <dbReference type="ARBA" id="ARBA00022448"/>
    </source>
</evidence>
<reference evidence="9" key="1">
    <citation type="journal article" date="2016" name="Nat. Commun.">
        <title>The Gonium pectorale genome demonstrates co-option of cell cycle regulation during the evolution of multicellularity.</title>
        <authorList>
            <person name="Hanschen E.R."/>
            <person name="Marriage T.N."/>
            <person name="Ferris P.J."/>
            <person name="Hamaji T."/>
            <person name="Toyoda A."/>
            <person name="Fujiyama A."/>
            <person name="Neme R."/>
            <person name="Noguchi H."/>
            <person name="Minakuchi Y."/>
            <person name="Suzuki M."/>
            <person name="Kawai-Toyooka H."/>
            <person name="Smith D.R."/>
            <person name="Sparks H."/>
            <person name="Anderson J."/>
            <person name="Bakaric R."/>
            <person name="Luria V."/>
            <person name="Karger A."/>
            <person name="Kirschner M.W."/>
            <person name="Durand P.M."/>
            <person name="Michod R.E."/>
            <person name="Nozaki H."/>
            <person name="Olson B.J."/>
        </authorList>
    </citation>
    <scope>NUCLEOTIDE SEQUENCE [LARGE SCALE GENOMIC DNA]</scope>
    <source>
        <strain evidence="9">NIES-2863</strain>
    </source>
</reference>
<organism evidence="8 9">
    <name type="scientific">Gonium pectorale</name>
    <name type="common">Green alga</name>
    <dbReference type="NCBI Taxonomy" id="33097"/>
    <lineage>
        <taxon>Eukaryota</taxon>
        <taxon>Viridiplantae</taxon>
        <taxon>Chlorophyta</taxon>
        <taxon>core chlorophytes</taxon>
        <taxon>Chlorophyceae</taxon>
        <taxon>CS clade</taxon>
        <taxon>Chlamydomonadales</taxon>
        <taxon>Volvocaceae</taxon>
        <taxon>Gonium</taxon>
    </lineage>
</organism>
<keyword evidence="5 6" id="KW-0472">Membrane</keyword>
<evidence type="ECO:0000313" key="8">
    <source>
        <dbReference type="EMBL" id="KXZ53004.1"/>
    </source>
</evidence>
<feature type="repeat" description="Solcar" evidence="6">
    <location>
        <begin position="297"/>
        <end position="383"/>
    </location>
</feature>
<dbReference type="InterPro" id="IPR002067">
    <property type="entry name" value="MCP"/>
</dbReference>
<evidence type="ECO:0000256" key="7">
    <source>
        <dbReference type="SAM" id="MobiDB-lite"/>
    </source>
</evidence>
<feature type="compositionally biased region" description="Low complexity" evidence="7">
    <location>
        <begin position="270"/>
        <end position="293"/>
    </location>
</feature>
<evidence type="ECO:0000256" key="3">
    <source>
        <dbReference type="ARBA" id="ARBA00022692"/>
    </source>
</evidence>
<dbReference type="GO" id="GO:0055085">
    <property type="term" value="P:transmembrane transport"/>
    <property type="evidence" value="ECO:0007669"/>
    <property type="project" value="InterPro"/>
</dbReference>
<evidence type="ECO:0000313" key="9">
    <source>
        <dbReference type="Proteomes" id="UP000075714"/>
    </source>
</evidence>
<name>A0A150GTA9_GONPE</name>
<dbReference type="AlphaFoldDB" id="A0A150GTA9"/>
<accession>A0A150GTA9</accession>
<feature type="repeat" description="Solcar" evidence="6">
    <location>
        <begin position="584"/>
        <end position="678"/>
    </location>
</feature>
<dbReference type="SUPFAM" id="SSF103506">
    <property type="entry name" value="Mitochondrial carrier"/>
    <property type="match status" value="1"/>
</dbReference>
<dbReference type="Pfam" id="PF00153">
    <property type="entry name" value="Mito_carr"/>
    <property type="match status" value="4"/>
</dbReference>
<dbReference type="InterPro" id="IPR023395">
    <property type="entry name" value="MCP_dom_sf"/>
</dbReference>
<dbReference type="Proteomes" id="UP000075714">
    <property type="component" value="Unassembled WGS sequence"/>
</dbReference>
<comment type="caution">
    <text evidence="8">The sequence shown here is derived from an EMBL/GenBank/DDBJ whole genome shotgun (WGS) entry which is preliminary data.</text>
</comment>
<feature type="repeat" description="Solcar" evidence="6">
    <location>
        <begin position="391"/>
        <end position="481"/>
    </location>
</feature>
<evidence type="ECO:0000256" key="4">
    <source>
        <dbReference type="ARBA" id="ARBA00022737"/>
    </source>
</evidence>
<dbReference type="Gene3D" id="1.50.40.10">
    <property type="entry name" value="Mitochondrial carrier domain"/>
    <property type="match status" value="1"/>
</dbReference>
<feature type="region of interest" description="Disordered" evidence="7">
    <location>
        <begin position="257"/>
        <end position="306"/>
    </location>
</feature>
<sequence length="682" mass="67748">MPSAELLLARNEEANASSAVLSLGDFRWHRGQKRLLLQTPSQRKHFATIHVAMEAGGAAMHAPSARPPAFQNLEAESNLARRQGTGVLGAERSSRLVGEAAAVGDGSCGAAINGSSSSNSATGTPSTSSLQRQALLQLLGPSTDEVHPTGFSLLAKASLAVVAMAQHPSPELTAPADRPRPRGPTAVLVHAGHKEGVEPWAEPALAPGSPIKPSQLHAACLASVASTLARLPQALGEPGAEPARNLWQLLSGSFCRPDRGSGSGGGSGLAGLAPGMQLQDSRQQQGLQGPQGQDRGGGGGSGGGGGMVSTGAAATAAMTVAAVPARAAAGTAVTAGAAAVAAAAAVLRTEGIGGFWKGNALNVLRTAPFKAVNFFSFDMYHAALLNLSGKDGNTERFAAGAMAGVTATLVCFPLDVVRTRLMAAGGSVAGPRYGAGPFTTLVGVLRNEGAAALYTGCLPAVIGMAPAGAVFYGVYDLLKHQHVVRLEQAARAAGDVAPQPPSVGPVYTLLYGAMAGAASELIVYPLEVIRRKMQLQSMAAAGLRQAGSGGSGHMTHMAAHHTAHHHASLGVAAAASATAAGSAAASAAAAAGGAAAGAAAPAAAAGPAAAGAQRALAAVLSSAAVARSPMLARVAAAVAAILKADGPRGFYSGLLPNMLQVLPSAALSYYTYDTLKSVLGAA</sequence>
<keyword evidence="3 6" id="KW-0812">Transmembrane</keyword>
<keyword evidence="4" id="KW-0677">Repeat</keyword>